<dbReference type="FunFam" id="2.40.50.140:FF:000064">
    <property type="entry name" value="Replication protein A subunit"/>
    <property type="match status" value="1"/>
</dbReference>
<comment type="subunit">
    <text evidence="10 11">Component of the heterotrimeric canonical replication protein A complex (RPA).</text>
</comment>
<evidence type="ECO:0000256" key="10">
    <source>
        <dbReference type="ARBA" id="ARBA00062035"/>
    </source>
</evidence>
<accession>A0A9N9TY36</accession>
<keyword evidence="18" id="KW-1185">Reference proteome</keyword>
<dbReference type="SUPFAM" id="SSF50249">
    <property type="entry name" value="Nucleic acid-binding proteins"/>
    <property type="match status" value="4"/>
</dbReference>
<comment type="subcellular location">
    <subcellularLocation>
        <location evidence="1 11">Nucleus</location>
    </subcellularLocation>
</comment>
<evidence type="ECO:0000256" key="8">
    <source>
        <dbReference type="ARBA" id="ARBA00023242"/>
    </source>
</evidence>
<evidence type="ECO:0000256" key="2">
    <source>
        <dbReference type="ARBA" id="ARBA00005690"/>
    </source>
</evidence>
<dbReference type="CDD" id="cd04474">
    <property type="entry name" value="RPA1_DBD_A"/>
    <property type="match status" value="1"/>
</dbReference>
<feature type="domain" description="OB" evidence="13">
    <location>
        <begin position="190"/>
        <end position="275"/>
    </location>
</feature>
<dbReference type="Pfam" id="PF04057">
    <property type="entry name" value="Rep-A_N"/>
    <property type="match status" value="1"/>
</dbReference>
<name>A0A9N9TY36_PHYSR</name>
<dbReference type="InterPro" id="IPR031657">
    <property type="entry name" value="REPA_OB_2"/>
</dbReference>
<evidence type="ECO:0000256" key="11">
    <source>
        <dbReference type="RuleBase" id="RU364130"/>
    </source>
</evidence>
<organism evidence="17 18">
    <name type="scientific">Phyllotreta striolata</name>
    <name type="common">Striped flea beetle</name>
    <name type="synonym">Crioceris striolata</name>
    <dbReference type="NCBI Taxonomy" id="444603"/>
    <lineage>
        <taxon>Eukaryota</taxon>
        <taxon>Metazoa</taxon>
        <taxon>Ecdysozoa</taxon>
        <taxon>Arthropoda</taxon>
        <taxon>Hexapoda</taxon>
        <taxon>Insecta</taxon>
        <taxon>Pterygota</taxon>
        <taxon>Neoptera</taxon>
        <taxon>Endopterygota</taxon>
        <taxon>Coleoptera</taxon>
        <taxon>Polyphaga</taxon>
        <taxon>Cucujiformia</taxon>
        <taxon>Chrysomeloidea</taxon>
        <taxon>Chrysomelidae</taxon>
        <taxon>Galerucinae</taxon>
        <taxon>Alticini</taxon>
        <taxon>Phyllotreta</taxon>
    </lineage>
</organism>
<dbReference type="EMBL" id="OU900101">
    <property type="protein sequence ID" value="CAG9864560.1"/>
    <property type="molecule type" value="Genomic_DNA"/>
</dbReference>
<comment type="function">
    <text evidence="9 11">As part of the heterotrimeric replication protein A complex (RPA/RP-A), binds and stabilizes single-stranded DNA intermediates, that form during DNA replication or upon DNA stress. It prevents their reannealing and in parallel, recruits and activates different proteins and complexes involved in DNA metabolism. Thereby, it plays an essential role both in DNA replication and the cellular response to DNA damage.</text>
</comment>
<dbReference type="InterPro" id="IPR007199">
    <property type="entry name" value="Rep_factor-A_N"/>
</dbReference>
<proteinExistence type="inferred from homology"/>
<dbReference type="Gene3D" id="2.40.50.140">
    <property type="entry name" value="Nucleic acid-binding proteins"/>
    <property type="match status" value="4"/>
</dbReference>
<dbReference type="InterPro" id="IPR013955">
    <property type="entry name" value="Rep_factor-A_C"/>
</dbReference>
<evidence type="ECO:0000256" key="5">
    <source>
        <dbReference type="ARBA" id="ARBA00022771"/>
    </source>
</evidence>
<feature type="domain" description="Replication factor A C-terminal" evidence="15">
    <location>
        <begin position="453"/>
        <end position="597"/>
    </location>
</feature>
<dbReference type="Pfam" id="PF08646">
    <property type="entry name" value="Rep_fac-A_C"/>
    <property type="match status" value="1"/>
</dbReference>
<feature type="region of interest" description="Disordered" evidence="12">
    <location>
        <begin position="119"/>
        <end position="146"/>
    </location>
</feature>
<evidence type="ECO:0000256" key="3">
    <source>
        <dbReference type="ARBA" id="ARBA00022705"/>
    </source>
</evidence>
<evidence type="ECO:0000259" key="16">
    <source>
        <dbReference type="Pfam" id="PF16900"/>
    </source>
</evidence>
<dbReference type="InterPro" id="IPR012340">
    <property type="entry name" value="NA-bd_OB-fold"/>
</dbReference>
<reference evidence="17" key="1">
    <citation type="submission" date="2022-01" db="EMBL/GenBank/DDBJ databases">
        <authorList>
            <person name="King R."/>
        </authorList>
    </citation>
    <scope>NUCLEOTIDE SEQUENCE</scope>
</reference>
<dbReference type="GO" id="GO:0008270">
    <property type="term" value="F:zinc ion binding"/>
    <property type="evidence" value="ECO:0007669"/>
    <property type="project" value="UniProtKB-KW"/>
</dbReference>
<dbReference type="NCBIfam" id="TIGR00617">
    <property type="entry name" value="rpa1"/>
    <property type="match status" value="1"/>
</dbReference>
<dbReference type="GO" id="GO:0006310">
    <property type="term" value="P:DNA recombination"/>
    <property type="evidence" value="ECO:0007669"/>
    <property type="project" value="InterPro"/>
</dbReference>
<keyword evidence="8 11" id="KW-0539">Nucleus</keyword>
<dbReference type="OrthoDB" id="1751331at2759"/>
<evidence type="ECO:0000256" key="4">
    <source>
        <dbReference type="ARBA" id="ARBA00022723"/>
    </source>
</evidence>
<dbReference type="PANTHER" id="PTHR47165">
    <property type="entry name" value="OS03G0429900 PROTEIN"/>
    <property type="match status" value="1"/>
</dbReference>
<comment type="similarity">
    <text evidence="2 11">Belongs to the replication factor A protein 1 family.</text>
</comment>
<evidence type="ECO:0000256" key="6">
    <source>
        <dbReference type="ARBA" id="ARBA00022833"/>
    </source>
</evidence>
<evidence type="ECO:0000313" key="18">
    <source>
        <dbReference type="Proteomes" id="UP001153712"/>
    </source>
</evidence>
<keyword evidence="5 11" id="KW-0863">Zinc-finger</keyword>
<dbReference type="InterPro" id="IPR004365">
    <property type="entry name" value="NA-bd_OB_tRNA"/>
</dbReference>
<keyword evidence="3 11" id="KW-0235">DNA replication</keyword>
<dbReference type="FunFam" id="2.40.50.140:FF:000041">
    <property type="entry name" value="Replication protein A subunit"/>
    <property type="match status" value="1"/>
</dbReference>
<dbReference type="GO" id="GO:0003677">
    <property type="term" value="F:DNA binding"/>
    <property type="evidence" value="ECO:0007669"/>
    <property type="project" value="UniProtKB-KW"/>
</dbReference>
<keyword evidence="6 11" id="KW-0862">Zinc</keyword>
<evidence type="ECO:0000256" key="9">
    <source>
        <dbReference type="ARBA" id="ARBA00058595"/>
    </source>
</evidence>
<dbReference type="GO" id="GO:0005634">
    <property type="term" value="C:nucleus"/>
    <property type="evidence" value="ECO:0007669"/>
    <property type="project" value="UniProtKB-SubCell"/>
</dbReference>
<evidence type="ECO:0000256" key="1">
    <source>
        <dbReference type="ARBA" id="ARBA00004123"/>
    </source>
</evidence>
<dbReference type="InterPro" id="IPR004591">
    <property type="entry name" value="Rfa1"/>
</dbReference>
<dbReference type="AlphaFoldDB" id="A0A9N9TY36"/>
<feature type="domain" description="Replication factor-A protein 1 N-terminal" evidence="14">
    <location>
        <begin position="9"/>
        <end position="109"/>
    </location>
</feature>
<dbReference type="CDD" id="cd04475">
    <property type="entry name" value="RPA1_DBD_B"/>
    <property type="match status" value="1"/>
</dbReference>
<evidence type="ECO:0000313" key="17">
    <source>
        <dbReference type="EMBL" id="CAG9864560.1"/>
    </source>
</evidence>
<evidence type="ECO:0000259" key="14">
    <source>
        <dbReference type="Pfam" id="PF04057"/>
    </source>
</evidence>
<dbReference type="Pfam" id="PF16900">
    <property type="entry name" value="REPA_OB_2"/>
    <property type="match status" value="1"/>
</dbReference>
<evidence type="ECO:0000256" key="7">
    <source>
        <dbReference type="ARBA" id="ARBA00023125"/>
    </source>
</evidence>
<dbReference type="PANTHER" id="PTHR47165:SF4">
    <property type="entry name" value="OS03G0429900 PROTEIN"/>
    <property type="match status" value="1"/>
</dbReference>
<keyword evidence="4 11" id="KW-0479">Metal-binding</keyword>
<dbReference type="FunFam" id="2.40.50.140:FF:000090">
    <property type="entry name" value="Replication protein A subunit"/>
    <property type="match status" value="1"/>
</dbReference>
<evidence type="ECO:0000256" key="12">
    <source>
        <dbReference type="SAM" id="MobiDB-lite"/>
    </source>
</evidence>
<protein>
    <recommendedName>
        <fullName evidence="11">Replication protein A subunit</fullName>
    </recommendedName>
</protein>
<feature type="compositionally biased region" description="Polar residues" evidence="12">
    <location>
        <begin position="129"/>
        <end position="138"/>
    </location>
</feature>
<feature type="domain" description="Replication protein A OB" evidence="16">
    <location>
        <begin position="301"/>
        <end position="398"/>
    </location>
</feature>
<dbReference type="GO" id="GO:0006281">
    <property type="term" value="P:DNA repair"/>
    <property type="evidence" value="ECO:0007669"/>
    <property type="project" value="InterPro"/>
</dbReference>
<keyword evidence="7 11" id="KW-0238">DNA-binding</keyword>
<gene>
    <name evidence="17" type="ORF">PHYEVI_LOCUS10813</name>
</gene>
<dbReference type="InterPro" id="IPR047192">
    <property type="entry name" value="Euk_RPA1_DBD_C"/>
</dbReference>
<dbReference type="Proteomes" id="UP001153712">
    <property type="component" value="Chromosome 8"/>
</dbReference>
<dbReference type="Pfam" id="PF01336">
    <property type="entry name" value="tRNA_anti-codon"/>
    <property type="match status" value="1"/>
</dbReference>
<evidence type="ECO:0000259" key="13">
    <source>
        <dbReference type="Pfam" id="PF01336"/>
    </source>
</evidence>
<dbReference type="CDD" id="cd04476">
    <property type="entry name" value="RPA1_DBD_C"/>
    <property type="match status" value="1"/>
</dbReference>
<evidence type="ECO:0000259" key="15">
    <source>
        <dbReference type="Pfam" id="PF08646"/>
    </source>
</evidence>
<sequence length="606" mass="67781">MPNPQDYNLSEGALETILSGGDYPSAVMQVLGKKLIHSGAGDKERVRILLSDGKHTFSYAMLTTQVNGRLGPNGIEDNGIIRIEKYITSMVNNSTGQARVLLILEADLVVAGSEVKGKIGTPEPWTDKGTANSSSSRINGAPKKVETPSKVVDSPVISKPISKVSMDTSMNFDGSLIHPISSLTPYQNRWVIRARVTGKTPVKTWSNSRGEGKLFSFDLLDESGEIRCTAFRDLVDKFHDFLQVDKIYYISKGQLKMANKQFSTLKHEYEITINNDTQIQECKDVKDSDIPQVQYNFVPFDKIPELEVGTIIDAIGVVKSVGELITFQAKSTQRELKKKDVTLIDQSSTTIDLTLWGADAENFDAPNNPVVVVKGAKINEFGGGKSLSTLVSSNMSLNPEIKECYRLKGWYEREGGAVEAKNLSARSGNVASKWMTFKEVKDQKLGQSEKGDYYRTVGTILIIKAENFLYQACPSAECNKKVLDMGNGMYKCEKCNREYPNFKHRFLASINVGDNTANQWMTLFHPEIEKILGMTAEEVGQQIENKEEINNIIERATFRELIFTCRAKIETYNDEARLKTVCIRIEPIDYEEYNQYLVDQIQQLTG</sequence>
<dbReference type="GO" id="GO:0006260">
    <property type="term" value="P:DNA replication"/>
    <property type="evidence" value="ECO:0007669"/>
    <property type="project" value="UniProtKB-KW"/>
</dbReference>